<dbReference type="SUPFAM" id="SSF52266">
    <property type="entry name" value="SGNH hydrolase"/>
    <property type="match status" value="1"/>
</dbReference>
<dbReference type="Proteomes" id="UP000737171">
    <property type="component" value="Unassembled WGS sequence"/>
</dbReference>
<dbReference type="InterPro" id="IPR013830">
    <property type="entry name" value="SGNH_hydro"/>
</dbReference>
<dbReference type="EMBL" id="JABRWJ010000022">
    <property type="protein sequence ID" value="NRF72316.1"/>
    <property type="molecule type" value="Genomic_DNA"/>
</dbReference>
<evidence type="ECO:0000259" key="1">
    <source>
        <dbReference type="Pfam" id="PF13472"/>
    </source>
</evidence>
<protein>
    <submittedName>
        <fullName evidence="2">Lipase</fullName>
    </submittedName>
</protein>
<reference evidence="2 3" key="1">
    <citation type="submission" date="2020-05" db="EMBL/GenBank/DDBJ databases">
        <title>Aquincola sp. isolate from soil.</title>
        <authorList>
            <person name="Han J."/>
            <person name="Kim D.-U."/>
        </authorList>
    </citation>
    <scope>NUCLEOTIDE SEQUENCE [LARGE SCALE GENOMIC DNA]</scope>
    <source>
        <strain evidence="2 3">S2</strain>
    </source>
</reference>
<gene>
    <name evidence="2" type="ORF">HLB44_35595</name>
</gene>
<proteinExistence type="predicted"/>
<dbReference type="Gene3D" id="3.40.50.1110">
    <property type="entry name" value="SGNH hydrolase"/>
    <property type="match status" value="1"/>
</dbReference>
<evidence type="ECO:0000313" key="2">
    <source>
        <dbReference type="EMBL" id="NRF72316.1"/>
    </source>
</evidence>
<evidence type="ECO:0000313" key="3">
    <source>
        <dbReference type="Proteomes" id="UP000737171"/>
    </source>
</evidence>
<name>A0ABX2EUI3_9BURK</name>
<feature type="domain" description="SGNH hydrolase-type esterase" evidence="1">
    <location>
        <begin position="13"/>
        <end position="187"/>
    </location>
</feature>
<sequence>MDTPPTADHRICFFGDSMTQGTADPQCRGWVGRVCEAARVRGIDVTCFNLGVRGDTSRDVRQRWEAECAVRFTVPCATHVLFSFGANDMTLQDGALRVGYDESVANLQAMVVAARQRHAVLVVGPSPVNEPEQDERIVALCRRYEASAQQLQLPYLPIVRTLMSNQRWRGDVAASDGCHPGALGYELMASLVQRWPAWWFADNAA</sequence>
<dbReference type="RefSeq" id="WP_173135305.1">
    <property type="nucleotide sequence ID" value="NZ_JABRWJ010000022.1"/>
</dbReference>
<dbReference type="InterPro" id="IPR036514">
    <property type="entry name" value="SGNH_hydro_sf"/>
</dbReference>
<organism evidence="2 3">
    <name type="scientific">Pseudaquabacterium terrae</name>
    <dbReference type="NCBI Taxonomy" id="2732868"/>
    <lineage>
        <taxon>Bacteria</taxon>
        <taxon>Pseudomonadati</taxon>
        <taxon>Pseudomonadota</taxon>
        <taxon>Betaproteobacteria</taxon>
        <taxon>Burkholderiales</taxon>
        <taxon>Sphaerotilaceae</taxon>
        <taxon>Pseudaquabacterium</taxon>
    </lineage>
</organism>
<dbReference type="InterPro" id="IPR051532">
    <property type="entry name" value="Ester_Hydrolysis_Enzymes"/>
</dbReference>
<accession>A0ABX2EUI3</accession>
<comment type="caution">
    <text evidence="2">The sequence shown here is derived from an EMBL/GenBank/DDBJ whole genome shotgun (WGS) entry which is preliminary data.</text>
</comment>
<dbReference type="Pfam" id="PF13472">
    <property type="entry name" value="Lipase_GDSL_2"/>
    <property type="match status" value="1"/>
</dbReference>
<keyword evidence="3" id="KW-1185">Reference proteome</keyword>
<dbReference type="PANTHER" id="PTHR30383:SF5">
    <property type="entry name" value="SGNH HYDROLASE-TYPE ESTERASE DOMAIN-CONTAINING PROTEIN"/>
    <property type="match status" value="1"/>
</dbReference>
<dbReference type="PANTHER" id="PTHR30383">
    <property type="entry name" value="THIOESTERASE 1/PROTEASE 1/LYSOPHOSPHOLIPASE L1"/>
    <property type="match status" value="1"/>
</dbReference>